<sequence>MSGAIESVSRTNLASDGPQSADQRQQLESAFGSVVGLVTIQMMERNMANLHEAVTETEEDA</sequence>
<keyword evidence="3" id="KW-1185">Reference proteome</keyword>
<comment type="caution">
    <text evidence="2">The sequence shown here is derived from an EMBL/GenBank/DDBJ whole genome shotgun (WGS) entry which is preliminary data.</text>
</comment>
<proteinExistence type="predicted"/>
<organism evidence="2 3">
    <name type="scientific">Bradyrhizobium iriomotense</name>
    <dbReference type="NCBI Taxonomy" id="441950"/>
    <lineage>
        <taxon>Bacteria</taxon>
        <taxon>Pseudomonadati</taxon>
        <taxon>Pseudomonadota</taxon>
        <taxon>Alphaproteobacteria</taxon>
        <taxon>Hyphomicrobiales</taxon>
        <taxon>Nitrobacteraceae</taxon>
        <taxon>Bradyrhizobium</taxon>
    </lineage>
</organism>
<dbReference type="EMBL" id="BSOW01000027">
    <property type="protein sequence ID" value="GLR89687.1"/>
    <property type="molecule type" value="Genomic_DNA"/>
</dbReference>
<accession>A0ABQ6BC40</accession>
<dbReference type="RefSeq" id="WP_284271991.1">
    <property type="nucleotide sequence ID" value="NZ_BSOW01000027.1"/>
</dbReference>
<protein>
    <submittedName>
        <fullName evidence="2">Uncharacterized protein</fullName>
    </submittedName>
</protein>
<dbReference type="Proteomes" id="UP001156905">
    <property type="component" value="Unassembled WGS sequence"/>
</dbReference>
<reference evidence="3" key="1">
    <citation type="journal article" date="2019" name="Int. J. Syst. Evol. Microbiol.">
        <title>The Global Catalogue of Microorganisms (GCM) 10K type strain sequencing project: providing services to taxonomists for standard genome sequencing and annotation.</title>
        <authorList>
            <consortium name="The Broad Institute Genomics Platform"/>
            <consortium name="The Broad Institute Genome Sequencing Center for Infectious Disease"/>
            <person name="Wu L."/>
            <person name="Ma J."/>
        </authorList>
    </citation>
    <scope>NUCLEOTIDE SEQUENCE [LARGE SCALE GENOMIC DNA]</scope>
    <source>
        <strain evidence="3">NBRC 102520</strain>
    </source>
</reference>
<evidence type="ECO:0000313" key="2">
    <source>
        <dbReference type="EMBL" id="GLR89687.1"/>
    </source>
</evidence>
<name>A0ABQ6BC40_9BRAD</name>
<feature type="region of interest" description="Disordered" evidence="1">
    <location>
        <begin position="1"/>
        <end position="26"/>
    </location>
</feature>
<gene>
    <name evidence="2" type="ORF">GCM10007857_64010</name>
</gene>
<evidence type="ECO:0000313" key="3">
    <source>
        <dbReference type="Proteomes" id="UP001156905"/>
    </source>
</evidence>
<feature type="compositionally biased region" description="Polar residues" evidence="1">
    <location>
        <begin position="8"/>
        <end position="26"/>
    </location>
</feature>
<evidence type="ECO:0000256" key="1">
    <source>
        <dbReference type="SAM" id="MobiDB-lite"/>
    </source>
</evidence>